<feature type="compositionally biased region" description="Basic and acidic residues" evidence="1">
    <location>
        <begin position="66"/>
        <end position="80"/>
    </location>
</feature>
<protein>
    <submittedName>
        <fullName evidence="2">Uncharacterized protein</fullName>
    </submittedName>
</protein>
<dbReference type="AlphaFoldDB" id="A0AAW2ZRX8"/>
<evidence type="ECO:0000313" key="3">
    <source>
        <dbReference type="Proteomes" id="UP001431209"/>
    </source>
</evidence>
<organism evidence="2 3">
    <name type="scientific">Acrasis kona</name>
    <dbReference type="NCBI Taxonomy" id="1008807"/>
    <lineage>
        <taxon>Eukaryota</taxon>
        <taxon>Discoba</taxon>
        <taxon>Heterolobosea</taxon>
        <taxon>Tetramitia</taxon>
        <taxon>Eutetramitia</taxon>
        <taxon>Acrasidae</taxon>
        <taxon>Acrasis</taxon>
    </lineage>
</organism>
<keyword evidence="3" id="KW-1185">Reference proteome</keyword>
<name>A0AAW2ZRX8_9EUKA</name>
<evidence type="ECO:0000313" key="2">
    <source>
        <dbReference type="EMBL" id="KAL0491481.1"/>
    </source>
</evidence>
<feature type="region of interest" description="Disordered" evidence="1">
    <location>
        <begin position="66"/>
        <end position="94"/>
    </location>
</feature>
<feature type="region of interest" description="Disordered" evidence="1">
    <location>
        <begin position="1"/>
        <end position="22"/>
    </location>
</feature>
<dbReference type="EMBL" id="JAOPGA020001809">
    <property type="protein sequence ID" value="KAL0491481.1"/>
    <property type="molecule type" value="Genomic_DNA"/>
</dbReference>
<gene>
    <name evidence="2" type="ORF">AKO1_000907</name>
</gene>
<feature type="non-terminal residue" evidence="2">
    <location>
        <position position="130"/>
    </location>
</feature>
<proteinExistence type="predicted"/>
<sequence>MNKNSKIRVNKSGETISRTPRQILSPLPLRTYTEVVQYGAHNQDMENQDRPNQGLILEAFRESLKKVGENQEKASEDISKAHSNASEDISKAHSKANDAVRDLFNKILELCPLPPDGPQCHPTTTPHLDL</sequence>
<comment type="caution">
    <text evidence="2">The sequence shown here is derived from an EMBL/GenBank/DDBJ whole genome shotgun (WGS) entry which is preliminary data.</text>
</comment>
<evidence type="ECO:0000256" key="1">
    <source>
        <dbReference type="SAM" id="MobiDB-lite"/>
    </source>
</evidence>
<reference evidence="2 3" key="1">
    <citation type="submission" date="2024-03" db="EMBL/GenBank/DDBJ databases">
        <title>The Acrasis kona genome and developmental transcriptomes reveal deep origins of eukaryotic multicellular pathways.</title>
        <authorList>
            <person name="Sheikh S."/>
            <person name="Fu C.-J."/>
            <person name="Brown M.W."/>
            <person name="Baldauf S.L."/>
        </authorList>
    </citation>
    <scope>NUCLEOTIDE SEQUENCE [LARGE SCALE GENOMIC DNA]</scope>
    <source>
        <strain evidence="2 3">ATCC MYA-3509</strain>
    </source>
</reference>
<dbReference type="Proteomes" id="UP001431209">
    <property type="component" value="Unassembled WGS sequence"/>
</dbReference>
<accession>A0AAW2ZRX8</accession>
<feature type="compositionally biased region" description="Polar residues" evidence="1">
    <location>
        <begin position="12"/>
        <end position="22"/>
    </location>
</feature>